<feature type="transmembrane region" description="Helical" evidence="1">
    <location>
        <begin position="92"/>
        <end position="116"/>
    </location>
</feature>
<keyword evidence="4" id="KW-1185">Reference proteome</keyword>
<comment type="caution">
    <text evidence="3">The sequence shown here is derived from an EMBL/GenBank/DDBJ whole genome shotgun (WGS) entry which is preliminary data.</text>
</comment>
<evidence type="ECO:0000313" key="3">
    <source>
        <dbReference type="EMBL" id="MCU7555321.1"/>
    </source>
</evidence>
<dbReference type="InterPro" id="IPR032816">
    <property type="entry name" value="VTT_dom"/>
</dbReference>
<protein>
    <submittedName>
        <fullName evidence="3">DedA family protein</fullName>
    </submittedName>
</protein>
<dbReference type="PANTHER" id="PTHR42709:SF4">
    <property type="entry name" value="INNER MEMBRANE PROTEIN YQAA"/>
    <property type="match status" value="1"/>
</dbReference>
<sequence length="146" mass="16020">MEFLADYGLPGLFLAAFLAATILPLSSELVLSVLLLNGLPPPAVVAVATVGNVLGSLTNYAIGKYAAKTALQRWLRISDEQYLNAEQRFRRYGLVSLCFAWVPVIGDPLTVIAGALRIPLRWFLPLVTAGKLARYWVLAWLISDVY</sequence>
<dbReference type="RefSeq" id="WP_262994833.1">
    <property type="nucleotide sequence ID" value="NZ_JAOTJC010000008.1"/>
</dbReference>
<dbReference type="Proteomes" id="UP001209257">
    <property type="component" value="Unassembled WGS sequence"/>
</dbReference>
<name>A0ABT2VPS2_9ALTE</name>
<proteinExistence type="predicted"/>
<feature type="transmembrane region" description="Helical" evidence="1">
    <location>
        <begin position="42"/>
        <end position="62"/>
    </location>
</feature>
<keyword evidence="1" id="KW-0472">Membrane</keyword>
<evidence type="ECO:0000313" key="4">
    <source>
        <dbReference type="Proteomes" id="UP001209257"/>
    </source>
</evidence>
<organism evidence="3 4">
    <name type="scientific">Alteromonas salexigens</name>
    <dbReference type="NCBI Taxonomy" id="2982530"/>
    <lineage>
        <taxon>Bacteria</taxon>
        <taxon>Pseudomonadati</taxon>
        <taxon>Pseudomonadota</taxon>
        <taxon>Gammaproteobacteria</taxon>
        <taxon>Alteromonadales</taxon>
        <taxon>Alteromonadaceae</taxon>
        <taxon>Alteromonas/Salinimonas group</taxon>
        <taxon>Alteromonas</taxon>
    </lineage>
</organism>
<reference evidence="4" key="1">
    <citation type="submission" date="2023-07" db="EMBL/GenBank/DDBJ databases">
        <title>Study on multiphase classification of strain Alteromonas salexigens isolated from the Yellow Sea.</title>
        <authorList>
            <person name="Sun L."/>
        </authorList>
    </citation>
    <scope>NUCLEOTIDE SEQUENCE [LARGE SCALE GENOMIC DNA]</scope>
    <source>
        <strain evidence="4">ASW11-19</strain>
    </source>
</reference>
<dbReference type="InterPro" id="IPR051311">
    <property type="entry name" value="DedA_domain"/>
</dbReference>
<feature type="transmembrane region" description="Helical" evidence="1">
    <location>
        <begin position="12"/>
        <end position="36"/>
    </location>
</feature>
<accession>A0ABT2VPS2</accession>
<keyword evidence="1" id="KW-0812">Transmembrane</keyword>
<keyword evidence="1" id="KW-1133">Transmembrane helix</keyword>
<dbReference type="PANTHER" id="PTHR42709">
    <property type="entry name" value="ALKALINE PHOSPHATASE LIKE PROTEIN"/>
    <property type="match status" value="1"/>
</dbReference>
<feature type="domain" description="VTT" evidence="2">
    <location>
        <begin position="32"/>
        <end position="141"/>
    </location>
</feature>
<dbReference type="Pfam" id="PF09335">
    <property type="entry name" value="VTT_dom"/>
    <property type="match status" value="1"/>
</dbReference>
<evidence type="ECO:0000259" key="2">
    <source>
        <dbReference type="Pfam" id="PF09335"/>
    </source>
</evidence>
<evidence type="ECO:0000256" key="1">
    <source>
        <dbReference type="SAM" id="Phobius"/>
    </source>
</evidence>
<dbReference type="EMBL" id="JAOTJC010000008">
    <property type="protein sequence ID" value="MCU7555321.1"/>
    <property type="molecule type" value="Genomic_DNA"/>
</dbReference>
<gene>
    <name evidence="3" type="ORF">OCL06_12045</name>
</gene>